<sequence>MELEHVCSSKKYECLLIDPNNKGHEEEPPLFLGFPSPFFDEISTTPIPTNSHTNQRHLISSPNKPLNNITDPSSESSNRLKKRSAGKKDRHSKIHTAQGLRDRRMRLSLHIARKFFDLQDLLGFDKASKTIEWLFCKSKKAIKEVAENFNPQHTNQSLSEEMASIHSLISECEAAGLSSEIKAATNKQENSKEEIKNRESRKRNQNNSLARDQARARARDRTRERVMIKELEKQLFGGNPKEEIYKLGIGYAASPNNHNVEELLGYTSSPSQPIQLQASSPTFEHSSTTHHLLRELQLANINVGGFENYSGSIVGASTYCSTLINHNKISASWQNSSDGFIGIPGEWDADKFLLSAKEWSSDRTGSGNLAEIVSIWNAQNQTTIAVVGDQTAVDAASVRSYLSPRRGQIARGKLAPTTAASQTIRTCCSSLTAVRFAASQTLSEEPQRLPIILHITD</sequence>
<proteinExistence type="predicted"/>
<evidence type="ECO:0000313" key="1">
    <source>
        <dbReference type="EMBL" id="KAI3734015.1"/>
    </source>
</evidence>
<reference evidence="1 2" key="2">
    <citation type="journal article" date="2022" name="Mol. Ecol. Resour.">
        <title>The genomes of chicory, endive, great burdock and yacon provide insights into Asteraceae paleo-polyploidization history and plant inulin production.</title>
        <authorList>
            <person name="Fan W."/>
            <person name="Wang S."/>
            <person name="Wang H."/>
            <person name="Wang A."/>
            <person name="Jiang F."/>
            <person name="Liu H."/>
            <person name="Zhao H."/>
            <person name="Xu D."/>
            <person name="Zhang Y."/>
        </authorList>
    </citation>
    <scope>NUCLEOTIDE SEQUENCE [LARGE SCALE GENOMIC DNA]</scope>
    <source>
        <strain evidence="2">cv. Niubang</strain>
    </source>
</reference>
<protein>
    <submittedName>
        <fullName evidence="1">Uncharacterized protein</fullName>
    </submittedName>
</protein>
<name>A0ACB9CIL0_ARCLA</name>
<keyword evidence="2" id="KW-1185">Reference proteome</keyword>
<organism evidence="1 2">
    <name type="scientific">Arctium lappa</name>
    <name type="common">Greater burdock</name>
    <name type="synonym">Lappa major</name>
    <dbReference type="NCBI Taxonomy" id="4217"/>
    <lineage>
        <taxon>Eukaryota</taxon>
        <taxon>Viridiplantae</taxon>
        <taxon>Streptophyta</taxon>
        <taxon>Embryophyta</taxon>
        <taxon>Tracheophyta</taxon>
        <taxon>Spermatophyta</taxon>
        <taxon>Magnoliopsida</taxon>
        <taxon>eudicotyledons</taxon>
        <taxon>Gunneridae</taxon>
        <taxon>Pentapetalae</taxon>
        <taxon>asterids</taxon>
        <taxon>campanulids</taxon>
        <taxon>Asterales</taxon>
        <taxon>Asteraceae</taxon>
        <taxon>Carduoideae</taxon>
        <taxon>Cardueae</taxon>
        <taxon>Arctiinae</taxon>
        <taxon>Arctium</taxon>
    </lineage>
</organism>
<gene>
    <name evidence="1" type="ORF">L6452_13475</name>
</gene>
<dbReference type="Proteomes" id="UP001055879">
    <property type="component" value="Linkage Group LG04"/>
</dbReference>
<reference evidence="2" key="1">
    <citation type="journal article" date="2022" name="Mol. Ecol. Resour.">
        <title>The genomes of chicory, endive, great burdock and yacon provide insights into Asteraceae palaeo-polyploidization history and plant inulin production.</title>
        <authorList>
            <person name="Fan W."/>
            <person name="Wang S."/>
            <person name="Wang H."/>
            <person name="Wang A."/>
            <person name="Jiang F."/>
            <person name="Liu H."/>
            <person name="Zhao H."/>
            <person name="Xu D."/>
            <person name="Zhang Y."/>
        </authorList>
    </citation>
    <scope>NUCLEOTIDE SEQUENCE [LARGE SCALE GENOMIC DNA]</scope>
    <source>
        <strain evidence="2">cv. Niubang</strain>
    </source>
</reference>
<accession>A0ACB9CIL0</accession>
<dbReference type="EMBL" id="CM042050">
    <property type="protein sequence ID" value="KAI3734015.1"/>
    <property type="molecule type" value="Genomic_DNA"/>
</dbReference>
<evidence type="ECO:0000313" key="2">
    <source>
        <dbReference type="Proteomes" id="UP001055879"/>
    </source>
</evidence>
<comment type="caution">
    <text evidence="1">The sequence shown here is derived from an EMBL/GenBank/DDBJ whole genome shotgun (WGS) entry which is preliminary data.</text>
</comment>